<evidence type="ECO:0000313" key="1">
    <source>
        <dbReference type="EMBL" id="NWB88283.1"/>
    </source>
</evidence>
<accession>A0A7Y7WV71</accession>
<reference evidence="1 2" key="1">
    <citation type="submission" date="2020-04" db="EMBL/GenBank/DDBJ databases">
        <title>Molecular characterization of pseudomonads from Agaricus bisporus reveal novel blotch 2 pathogens in Western Europe.</title>
        <authorList>
            <person name="Taparia T."/>
            <person name="Krijger M."/>
            <person name="Haynes E."/>
            <person name="Elpinstone J.G."/>
            <person name="Noble R."/>
            <person name="Van Der Wolf J."/>
        </authorList>
    </citation>
    <scope>NUCLEOTIDE SEQUENCE [LARGE SCALE GENOMIC DNA]</scope>
    <source>
        <strain evidence="1 2">G9001</strain>
    </source>
</reference>
<protein>
    <submittedName>
        <fullName evidence="1">DUF4258 domain-containing protein</fullName>
    </submittedName>
</protein>
<dbReference type="EMBL" id="JACAQA010000027">
    <property type="protein sequence ID" value="NWB88283.1"/>
    <property type="molecule type" value="Genomic_DNA"/>
</dbReference>
<name>A0A7Y7WV71_9PSED</name>
<evidence type="ECO:0000313" key="2">
    <source>
        <dbReference type="Proteomes" id="UP000522864"/>
    </source>
</evidence>
<gene>
    <name evidence="1" type="ORF">HX830_25770</name>
</gene>
<dbReference type="RefSeq" id="WP_177103436.1">
    <property type="nucleotide sequence ID" value="NZ_JACAQA010000027.1"/>
</dbReference>
<comment type="caution">
    <text evidence="1">The sequence shown here is derived from an EMBL/GenBank/DDBJ whole genome shotgun (WGS) entry which is preliminary data.</text>
</comment>
<dbReference type="Proteomes" id="UP000522864">
    <property type="component" value="Unassembled WGS sequence"/>
</dbReference>
<dbReference type="AlphaFoldDB" id="A0A7Y7WV71"/>
<proteinExistence type="predicted"/>
<sequence>MSDNLPLWSPRALESLVHRLAQDSYRVILTHHFLQRLKERGVTMVEALRCLQRGVIIKGPTYSAEHKSFEFKMCELPPRDIVCVVAAVKPVLDPGEVIAVTVWEVSDV</sequence>
<organism evidence="1 2">
    <name type="scientific">Pseudomonas gingeri</name>
    <dbReference type="NCBI Taxonomy" id="117681"/>
    <lineage>
        <taxon>Bacteria</taxon>
        <taxon>Pseudomonadati</taxon>
        <taxon>Pseudomonadota</taxon>
        <taxon>Gammaproteobacteria</taxon>
        <taxon>Pseudomonadales</taxon>
        <taxon>Pseudomonadaceae</taxon>
        <taxon>Pseudomonas</taxon>
    </lineage>
</organism>